<keyword evidence="4" id="KW-0597">Phosphoprotein</keyword>
<comment type="caution">
    <text evidence="12">The sequence shown here is derived from an EMBL/GenBank/DDBJ whole genome shotgun (WGS) entry which is preliminary data.</text>
</comment>
<evidence type="ECO:0000256" key="7">
    <source>
        <dbReference type="ARBA" id="ARBA00022777"/>
    </source>
</evidence>
<dbReference type="SUPFAM" id="SSF55804">
    <property type="entry name" value="Phoshotransferase/anion transport protein"/>
    <property type="match status" value="1"/>
</dbReference>
<dbReference type="Gene3D" id="3.40.930.10">
    <property type="entry name" value="Mannitol-specific EII, Chain A"/>
    <property type="match status" value="1"/>
</dbReference>
<dbReference type="RefSeq" id="WP_089573145.1">
    <property type="nucleotide sequence ID" value="NZ_JAASIU010000008.1"/>
</dbReference>
<gene>
    <name evidence="12" type="ORF">GT635_05410</name>
</gene>
<dbReference type="Pfam" id="PF00359">
    <property type="entry name" value="PTS_EIIA_2"/>
    <property type="match status" value="1"/>
</dbReference>
<dbReference type="GO" id="GO:0016301">
    <property type="term" value="F:kinase activity"/>
    <property type="evidence" value="ECO:0007669"/>
    <property type="project" value="UniProtKB-KW"/>
</dbReference>
<dbReference type="InterPro" id="IPR016152">
    <property type="entry name" value="PTrfase/Anion_transptr"/>
</dbReference>
<dbReference type="InterPro" id="IPR002178">
    <property type="entry name" value="PTS_EIIA_type-2_dom"/>
</dbReference>
<keyword evidence="2" id="KW-0813">Transport</keyword>
<feature type="domain" description="PTS EIIA type-2" evidence="11">
    <location>
        <begin position="4"/>
        <end position="147"/>
    </location>
</feature>
<evidence type="ECO:0000256" key="6">
    <source>
        <dbReference type="ARBA" id="ARBA00022683"/>
    </source>
</evidence>
<comment type="function">
    <text evidence="8">The phosphoenolpyruvate-dependent sugar phosphotransferase system (sugar PTS), a major carbohydrate active transport system, catalyzes the phosphorylation of incoming sugar substrates concomitantly with their translocation across the cell membrane. The enzyme II UlaABC PTS system is involved in ascorbate transport.</text>
</comment>
<organism evidence="12 13">
    <name type="scientific">Collinsella aerofaciens</name>
    <dbReference type="NCBI Taxonomy" id="74426"/>
    <lineage>
        <taxon>Bacteria</taxon>
        <taxon>Bacillati</taxon>
        <taxon>Actinomycetota</taxon>
        <taxon>Coriobacteriia</taxon>
        <taxon>Coriobacteriales</taxon>
        <taxon>Coriobacteriaceae</taxon>
        <taxon>Collinsella</taxon>
    </lineage>
</organism>
<evidence type="ECO:0000256" key="9">
    <source>
        <dbReference type="ARBA" id="ARBA00041175"/>
    </source>
</evidence>
<evidence type="ECO:0000256" key="2">
    <source>
        <dbReference type="ARBA" id="ARBA00022448"/>
    </source>
</evidence>
<dbReference type="PANTHER" id="PTHR36203">
    <property type="entry name" value="ASCORBATE-SPECIFIC PTS SYSTEM EIIA COMPONENT"/>
    <property type="match status" value="1"/>
</dbReference>
<comment type="subcellular location">
    <subcellularLocation>
        <location evidence="1">Cytoplasm</location>
    </subcellularLocation>
</comment>
<dbReference type="GO" id="GO:0009401">
    <property type="term" value="P:phosphoenolpyruvate-dependent sugar phosphotransferase system"/>
    <property type="evidence" value="ECO:0007669"/>
    <property type="project" value="UniProtKB-KW"/>
</dbReference>
<evidence type="ECO:0000313" key="13">
    <source>
        <dbReference type="Proteomes" id="UP000481598"/>
    </source>
</evidence>
<keyword evidence="7" id="KW-0418">Kinase</keyword>
<dbReference type="GO" id="GO:0005737">
    <property type="term" value="C:cytoplasm"/>
    <property type="evidence" value="ECO:0007669"/>
    <property type="project" value="UniProtKB-SubCell"/>
</dbReference>
<keyword evidence="6" id="KW-0598">Phosphotransferase system</keyword>
<evidence type="ECO:0000256" key="8">
    <source>
        <dbReference type="ARBA" id="ARBA00037387"/>
    </source>
</evidence>
<dbReference type="PROSITE" id="PS51094">
    <property type="entry name" value="PTS_EIIA_TYPE_2"/>
    <property type="match status" value="1"/>
</dbReference>
<dbReference type="Proteomes" id="UP000481598">
    <property type="component" value="Unassembled WGS sequence"/>
</dbReference>
<dbReference type="CDD" id="cd00211">
    <property type="entry name" value="PTS_IIA_fru"/>
    <property type="match status" value="1"/>
</dbReference>
<dbReference type="InterPro" id="IPR051351">
    <property type="entry name" value="Ascorbate-PTS_EIIA_comp"/>
</dbReference>
<dbReference type="EMBL" id="WWTB01000009">
    <property type="protein sequence ID" value="MZJ85896.1"/>
    <property type="molecule type" value="Genomic_DNA"/>
</dbReference>
<accession>A0A6L8RLV4</accession>
<proteinExistence type="predicted"/>
<evidence type="ECO:0000256" key="4">
    <source>
        <dbReference type="ARBA" id="ARBA00022553"/>
    </source>
</evidence>
<reference evidence="12 13" key="1">
    <citation type="journal article" date="2019" name="Nat. Med.">
        <title>A library of human gut bacterial isolates paired with longitudinal multiomics data enables mechanistic microbiome research.</title>
        <authorList>
            <person name="Poyet M."/>
            <person name="Groussin M."/>
            <person name="Gibbons S.M."/>
            <person name="Avila-Pacheco J."/>
            <person name="Jiang X."/>
            <person name="Kearney S.M."/>
            <person name="Perrotta A.R."/>
            <person name="Berdy B."/>
            <person name="Zhao S."/>
            <person name="Lieberman T.D."/>
            <person name="Swanson P.K."/>
            <person name="Smith M."/>
            <person name="Roesemann S."/>
            <person name="Alexander J.E."/>
            <person name="Rich S.A."/>
            <person name="Livny J."/>
            <person name="Vlamakis H."/>
            <person name="Clish C."/>
            <person name="Bullock K."/>
            <person name="Deik A."/>
            <person name="Scott J."/>
            <person name="Pierce K.A."/>
            <person name="Xavier R.J."/>
            <person name="Alm E.J."/>
        </authorList>
    </citation>
    <scope>NUCLEOTIDE SEQUENCE [LARGE SCALE GENOMIC DNA]</scope>
    <source>
        <strain evidence="12 13">BIOML-A10</strain>
    </source>
</reference>
<evidence type="ECO:0000313" key="12">
    <source>
        <dbReference type="EMBL" id="MZJ85896.1"/>
    </source>
</evidence>
<evidence type="ECO:0000259" key="11">
    <source>
        <dbReference type="PROSITE" id="PS51094"/>
    </source>
</evidence>
<sequence>MLTDLLKPELVACHVEASDWEEAIRACGKLLVDAGKCDQSYVDAMISSVHKFGPYMVLEEGIAMPHAQADGNVSEAGICIVTLDPAIAFGHEDFDPVHVLVGICAPDPKAHLGCLAELSQMFEDEDCVAKLSACDTPEQVLETMRSFF</sequence>
<evidence type="ECO:0000256" key="1">
    <source>
        <dbReference type="ARBA" id="ARBA00004496"/>
    </source>
</evidence>
<dbReference type="PANTHER" id="PTHR36203:SF1">
    <property type="entry name" value="ASCORBATE-SPECIFIC PTS SYSTEM EIIA COMPONENT"/>
    <property type="match status" value="1"/>
</dbReference>
<name>A0A6L8RLV4_9ACTN</name>
<evidence type="ECO:0000256" key="10">
    <source>
        <dbReference type="ARBA" id="ARBA00042072"/>
    </source>
</evidence>
<keyword evidence="5" id="KW-0808">Transferase</keyword>
<keyword evidence="3" id="KW-0963">Cytoplasm</keyword>
<protein>
    <recommendedName>
        <fullName evidence="9">Ascorbate-specific PTS system EIIA component</fullName>
    </recommendedName>
    <alternativeName>
        <fullName evidence="10">Ascorbate-specific phosphotransferase enzyme IIA component</fullName>
    </alternativeName>
</protein>
<evidence type="ECO:0000256" key="5">
    <source>
        <dbReference type="ARBA" id="ARBA00022679"/>
    </source>
</evidence>
<dbReference type="AlphaFoldDB" id="A0A6L8RLV4"/>
<evidence type="ECO:0000256" key="3">
    <source>
        <dbReference type="ARBA" id="ARBA00022490"/>
    </source>
</evidence>